<keyword evidence="8" id="KW-1133">Transmembrane helix</keyword>
<evidence type="ECO:0000256" key="4">
    <source>
        <dbReference type="ARBA" id="ARBA00022676"/>
    </source>
</evidence>
<proteinExistence type="inferred from homology"/>
<dbReference type="PRINTS" id="PR02050">
    <property type="entry name" value="B14GALTRFASE"/>
</dbReference>
<evidence type="ECO:0000256" key="7">
    <source>
        <dbReference type="ARBA" id="ARBA00022968"/>
    </source>
</evidence>
<dbReference type="InterPro" id="IPR027791">
    <property type="entry name" value="Galactosyl_T_C"/>
</dbReference>
<keyword evidence="7 11" id="KW-0735">Signal-anchor</keyword>
<dbReference type="PANTHER" id="PTHR19300">
    <property type="entry name" value="BETA-1,4-GALACTOSYLTRANSFERASE"/>
    <property type="match status" value="1"/>
</dbReference>
<dbReference type="Proteomes" id="UP000677228">
    <property type="component" value="Unassembled WGS sequence"/>
</dbReference>
<accession>A0A8S2DFT3</accession>
<comment type="similarity">
    <text evidence="3 11">Belongs to the glycosyltransferase 7 family.</text>
</comment>
<sequence>MVVPSCFYCFALLFALESSTIIGKRVHNVSRTSSSPVPSIVVSNYTDKSFGNASYSLKFSLPDQTYLALSHCDTNIMMNNSSTSHRVLIDNQLYTFPDIEQRYFSQRISSGHWWPTTCQPRQRLAIIVSYRNRDIHLKLFLNNLNPFLQQQQLDYTIFVVNQHDDNLFNRARLFNIGYIEAMKLNNYTCFIFHDVDLLPEDDRNVYQCSDQPRHLAVAIDKFNYQRLYASHFGGAAALQEHDYVDVNGHSNIFEGWGGEDDDFSNRVTRRLKKDIIRYPMEIARYRMIRDRGHVASTVNPNNVKILQSNYNYDLDGLSTTSYTLNNIRYYKLFTLINVTLAAVNWTQVQTILKIS</sequence>
<dbReference type="GO" id="GO:0008378">
    <property type="term" value="F:galactosyltransferase activity"/>
    <property type="evidence" value="ECO:0007669"/>
    <property type="project" value="TreeGrafter"/>
</dbReference>
<evidence type="ECO:0000256" key="10">
    <source>
        <dbReference type="ARBA" id="ARBA00023180"/>
    </source>
</evidence>
<keyword evidence="5 11" id="KW-0808">Transferase</keyword>
<dbReference type="EMBL" id="CAJNOK010004971">
    <property type="protein sequence ID" value="CAF0956061.1"/>
    <property type="molecule type" value="Genomic_DNA"/>
</dbReference>
<dbReference type="SUPFAM" id="SSF53448">
    <property type="entry name" value="Nucleotide-diphospho-sugar transferases"/>
    <property type="match status" value="1"/>
</dbReference>
<dbReference type="Pfam" id="PF13733">
    <property type="entry name" value="Glyco_transf_7N"/>
    <property type="match status" value="1"/>
</dbReference>
<dbReference type="InterPro" id="IPR027995">
    <property type="entry name" value="Galactosyl_T_N"/>
</dbReference>
<evidence type="ECO:0000256" key="1">
    <source>
        <dbReference type="ARBA" id="ARBA00004606"/>
    </source>
</evidence>
<dbReference type="GO" id="GO:0005975">
    <property type="term" value="P:carbohydrate metabolic process"/>
    <property type="evidence" value="ECO:0007669"/>
    <property type="project" value="InterPro"/>
</dbReference>
<keyword evidence="4 11" id="KW-0328">Glycosyltransferase</keyword>
<evidence type="ECO:0000256" key="12">
    <source>
        <dbReference type="SAM" id="SignalP"/>
    </source>
</evidence>
<dbReference type="AlphaFoldDB" id="A0A8S2DFT3"/>
<organism evidence="15 17">
    <name type="scientific">Didymodactylos carnosus</name>
    <dbReference type="NCBI Taxonomy" id="1234261"/>
    <lineage>
        <taxon>Eukaryota</taxon>
        <taxon>Metazoa</taxon>
        <taxon>Spiralia</taxon>
        <taxon>Gnathifera</taxon>
        <taxon>Rotifera</taxon>
        <taxon>Eurotatoria</taxon>
        <taxon>Bdelloidea</taxon>
        <taxon>Philodinida</taxon>
        <taxon>Philodinidae</taxon>
        <taxon>Didymodactylos</taxon>
    </lineage>
</organism>
<evidence type="ECO:0000256" key="5">
    <source>
        <dbReference type="ARBA" id="ARBA00022679"/>
    </source>
</evidence>
<keyword evidence="10 11" id="KW-0325">Glycoprotein</keyword>
<dbReference type="EMBL" id="CAJOBA010004977">
    <property type="protein sequence ID" value="CAF3729261.1"/>
    <property type="molecule type" value="Genomic_DNA"/>
</dbReference>
<keyword evidence="6" id="KW-0812">Transmembrane</keyword>
<evidence type="ECO:0000256" key="11">
    <source>
        <dbReference type="RuleBase" id="RU368121"/>
    </source>
</evidence>
<evidence type="ECO:0000259" key="13">
    <source>
        <dbReference type="Pfam" id="PF02709"/>
    </source>
</evidence>
<evidence type="ECO:0000313" key="17">
    <source>
        <dbReference type="Proteomes" id="UP000677228"/>
    </source>
</evidence>
<feature type="signal peptide" evidence="12">
    <location>
        <begin position="1"/>
        <end position="23"/>
    </location>
</feature>
<dbReference type="EC" id="2.4.1.-" evidence="11"/>
<feature type="domain" description="Galactosyltransferase N-terminal" evidence="14">
    <location>
        <begin position="92"/>
        <end position="209"/>
    </location>
</feature>
<dbReference type="Pfam" id="PF02709">
    <property type="entry name" value="Glyco_transf_7C"/>
    <property type="match status" value="1"/>
</dbReference>
<name>A0A8S2DFT3_9BILA</name>
<evidence type="ECO:0000256" key="3">
    <source>
        <dbReference type="ARBA" id="ARBA00005735"/>
    </source>
</evidence>
<dbReference type="Proteomes" id="UP000682733">
    <property type="component" value="Unassembled WGS sequence"/>
</dbReference>
<dbReference type="Gene3D" id="3.90.550.10">
    <property type="entry name" value="Spore Coat Polysaccharide Biosynthesis Protein SpsA, Chain A"/>
    <property type="match status" value="1"/>
</dbReference>
<comment type="function">
    <text evidence="11">Catalyses the transfer of galactose onto proteins or lipids.</text>
</comment>
<reference evidence="15" key="1">
    <citation type="submission" date="2021-02" db="EMBL/GenBank/DDBJ databases">
        <authorList>
            <person name="Nowell W R."/>
        </authorList>
    </citation>
    <scope>NUCLEOTIDE SEQUENCE</scope>
</reference>
<evidence type="ECO:0000313" key="15">
    <source>
        <dbReference type="EMBL" id="CAF0956061.1"/>
    </source>
</evidence>
<comment type="pathway">
    <text evidence="2 11">Protein modification; protein glycosylation.</text>
</comment>
<protein>
    <recommendedName>
        <fullName evidence="11">Beta-1,4-galactosyltransferase</fullName>
        <ecNumber evidence="11">2.4.1.-</ecNumber>
    </recommendedName>
</protein>
<evidence type="ECO:0000313" key="16">
    <source>
        <dbReference type="EMBL" id="CAF3729261.1"/>
    </source>
</evidence>
<keyword evidence="9" id="KW-0472">Membrane</keyword>
<keyword evidence="12" id="KW-0732">Signal</keyword>
<evidence type="ECO:0000256" key="6">
    <source>
        <dbReference type="ARBA" id="ARBA00022692"/>
    </source>
</evidence>
<evidence type="ECO:0000256" key="8">
    <source>
        <dbReference type="ARBA" id="ARBA00022989"/>
    </source>
</evidence>
<comment type="subcellular location">
    <subcellularLocation>
        <location evidence="1">Membrane</location>
        <topology evidence="1">Single-pass type II membrane protein</topology>
    </subcellularLocation>
</comment>
<evidence type="ECO:0000256" key="2">
    <source>
        <dbReference type="ARBA" id="ARBA00004922"/>
    </source>
</evidence>
<evidence type="ECO:0000259" key="14">
    <source>
        <dbReference type="Pfam" id="PF13733"/>
    </source>
</evidence>
<feature type="chain" id="PRO_5035646579" description="Beta-1,4-galactosyltransferase" evidence="12">
    <location>
        <begin position="24"/>
        <end position="355"/>
    </location>
</feature>
<evidence type="ECO:0000256" key="9">
    <source>
        <dbReference type="ARBA" id="ARBA00023136"/>
    </source>
</evidence>
<gene>
    <name evidence="15" type="ORF">OVA965_LOCUS12388</name>
    <name evidence="16" type="ORF">TMI583_LOCUS12393</name>
</gene>
<dbReference type="GO" id="GO:0016020">
    <property type="term" value="C:membrane"/>
    <property type="evidence" value="ECO:0007669"/>
    <property type="project" value="UniProtKB-SubCell"/>
</dbReference>
<dbReference type="InterPro" id="IPR029044">
    <property type="entry name" value="Nucleotide-diphossugar_trans"/>
</dbReference>
<dbReference type="PANTHER" id="PTHR19300:SF57">
    <property type="entry name" value="BETA-1,4-N-ACETYLGALACTOSAMINYLTRANSFERASE"/>
    <property type="match status" value="1"/>
</dbReference>
<comment type="caution">
    <text evidence="15">The sequence shown here is derived from an EMBL/GenBank/DDBJ whole genome shotgun (WGS) entry which is preliminary data.</text>
</comment>
<feature type="domain" description="Galactosyltransferase C-terminal" evidence="13">
    <location>
        <begin position="213"/>
        <end position="289"/>
    </location>
</feature>
<dbReference type="InterPro" id="IPR003859">
    <property type="entry name" value="Galactosyl_T"/>
</dbReference>
<dbReference type="GO" id="GO:0005794">
    <property type="term" value="C:Golgi apparatus"/>
    <property type="evidence" value="ECO:0007669"/>
    <property type="project" value="TreeGrafter"/>
</dbReference>